<keyword evidence="10" id="KW-1185">Reference proteome</keyword>
<organism evidence="9 10">
    <name type="scientific">Colletotrichum godetiae</name>
    <dbReference type="NCBI Taxonomy" id="1209918"/>
    <lineage>
        <taxon>Eukaryota</taxon>
        <taxon>Fungi</taxon>
        <taxon>Dikarya</taxon>
        <taxon>Ascomycota</taxon>
        <taxon>Pezizomycotina</taxon>
        <taxon>Sordariomycetes</taxon>
        <taxon>Hypocreomycetidae</taxon>
        <taxon>Glomerellales</taxon>
        <taxon>Glomerellaceae</taxon>
        <taxon>Colletotrichum</taxon>
        <taxon>Colletotrichum acutatum species complex</taxon>
    </lineage>
</organism>
<evidence type="ECO:0000256" key="2">
    <source>
        <dbReference type="ARBA" id="ARBA00022833"/>
    </source>
</evidence>
<evidence type="ECO:0000259" key="8">
    <source>
        <dbReference type="PROSITE" id="PS50048"/>
    </source>
</evidence>
<dbReference type="PANTHER" id="PTHR31944:SF131">
    <property type="entry name" value="HEME-RESPONSIVE ZINC FINGER TRANSCRIPTION FACTOR HAP1"/>
    <property type="match status" value="1"/>
</dbReference>
<dbReference type="Gene3D" id="4.10.240.10">
    <property type="entry name" value="Zn(2)-C6 fungal-type DNA-binding domain"/>
    <property type="match status" value="1"/>
</dbReference>
<dbReference type="GO" id="GO:0008270">
    <property type="term" value="F:zinc ion binding"/>
    <property type="evidence" value="ECO:0007669"/>
    <property type="project" value="InterPro"/>
</dbReference>
<protein>
    <recommendedName>
        <fullName evidence="8">Zn(2)-C6 fungal-type domain-containing protein</fullName>
    </recommendedName>
</protein>
<gene>
    <name evidence="9" type="ORF">BDP55DRAFT_630651</name>
</gene>
<dbReference type="SMART" id="SM00066">
    <property type="entry name" value="GAL4"/>
    <property type="match status" value="1"/>
</dbReference>
<keyword evidence="2" id="KW-0862">Zinc</keyword>
<dbReference type="InterPro" id="IPR036864">
    <property type="entry name" value="Zn2-C6_fun-type_DNA-bd_sf"/>
</dbReference>
<dbReference type="GO" id="GO:0000978">
    <property type="term" value="F:RNA polymerase II cis-regulatory region sequence-specific DNA binding"/>
    <property type="evidence" value="ECO:0007669"/>
    <property type="project" value="TreeGrafter"/>
</dbReference>
<feature type="region of interest" description="Disordered" evidence="7">
    <location>
        <begin position="57"/>
        <end position="97"/>
    </location>
</feature>
<dbReference type="SUPFAM" id="SSF57701">
    <property type="entry name" value="Zn2/Cys6 DNA-binding domain"/>
    <property type="match status" value="1"/>
</dbReference>
<feature type="compositionally biased region" description="Polar residues" evidence="7">
    <location>
        <begin position="63"/>
        <end position="73"/>
    </location>
</feature>
<dbReference type="InterPro" id="IPR051430">
    <property type="entry name" value="Fungal_TF_Env_Response"/>
</dbReference>
<evidence type="ECO:0000256" key="1">
    <source>
        <dbReference type="ARBA" id="ARBA00022723"/>
    </source>
</evidence>
<dbReference type="GO" id="GO:0005634">
    <property type="term" value="C:nucleus"/>
    <property type="evidence" value="ECO:0007669"/>
    <property type="project" value="TreeGrafter"/>
</dbReference>
<dbReference type="CDD" id="cd00067">
    <property type="entry name" value="GAL4"/>
    <property type="match status" value="1"/>
</dbReference>
<evidence type="ECO:0000256" key="3">
    <source>
        <dbReference type="ARBA" id="ARBA00023015"/>
    </source>
</evidence>
<keyword evidence="1" id="KW-0479">Metal-binding</keyword>
<keyword evidence="6" id="KW-0539">Nucleus</keyword>
<dbReference type="EMBL" id="JAHMHR010000015">
    <property type="protein sequence ID" value="KAK1687457.1"/>
    <property type="molecule type" value="Genomic_DNA"/>
</dbReference>
<reference evidence="9" key="1">
    <citation type="submission" date="2021-06" db="EMBL/GenBank/DDBJ databases">
        <title>Comparative genomics, transcriptomics and evolutionary studies reveal genomic signatures of adaptation to plant cell wall in hemibiotrophic fungi.</title>
        <authorList>
            <consortium name="DOE Joint Genome Institute"/>
            <person name="Baroncelli R."/>
            <person name="Diaz J.F."/>
            <person name="Benocci T."/>
            <person name="Peng M."/>
            <person name="Battaglia E."/>
            <person name="Haridas S."/>
            <person name="Andreopoulos W."/>
            <person name="Labutti K."/>
            <person name="Pangilinan J."/>
            <person name="Floch G.L."/>
            <person name="Makela M.R."/>
            <person name="Henrissat B."/>
            <person name="Grigoriev I.V."/>
            <person name="Crouch J.A."/>
            <person name="De Vries R.P."/>
            <person name="Sukno S.A."/>
            <person name="Thon M.R."/>
        </authorList>
    </citation>
    <scope>NUCLEOTIDE SEQUENCE</scope>
    <source>
        <strain evidence="9">CBS 193.32</strain>
    </source>
</reference>
<keyword evidence="5" id="KW-0804">Transcription</keyword>
<sequence length="168" mass="18637">MDASRREETRVRRRRALACIECRKRKLRCDHNRPCSKCQRAKNRACVYPSIAPPVNLADPINDRQSSLSPVQRRQSDSDHGEIAQTPKPADQDRVSTSAIDGTWHSSSFGSVLLSQISSPGTIVPFVAAETSTRRLVTESDCSAEKSPTISSLTELTSLPTMMIERLI</sequence>
<dbReference type="GO" id="GO:0001228">
    <property type="term" value="F:DNA-binding transcription activator activity, RNA polymerase II-specific"/>
    <property type="evidence" value="ECO:0007669"/>
    <property type="project" value="TreeGrafter"/>
</dbReference>
<name>A0AAJ0ANH3_9PEZI</name>
<comment type="caution">
    <text evidence="9">The sequence shown here is derived from an EMBL/GenBank/DDBJ whole genome shotgun (WGS) entry which is preliminary data.</text>
</comment>
<dbReference type="Proteomes" id="UP001224890">
    <property type="component" value="Unassembled WGS sequence"/>
</dbReference>
<evidence type="ECO:0000313" key="9">
    <source>
        <dbReference type="EMBL" id="KAK1687457.1"/>
    </source>
</evidence>
<proteinExistence type="predicted"/>
<dbReference type="PANTHER" id="PTHR31944">
    <property type="entry name" value="HEME-RESPONSIVE ZINC FINGER TRANSCRIPTION FACTOR HAP1"/>
    <property type="match status" value="1"/>
</dbReference>
<evidence type="ECO:0000256" key="6">
    <source>
        <dbReference type="ARBA" id="ARBA00023242"/>
    </source>
</evidence>
<keyword evidence="4" id="KW-0238">DNA-binding</keyword>
<dbReference type="PROSITE" id="PS00463">
    <property type="entry name" value="ZN2_CY6_FUNGAL_1"/>
    <property type="match status" value="1"/>
</dbReference>
<evidence type="ECO:0000256" key="4">
    <source>
        <dbReference type="ARBA" id="ARBA00023125"/>
    </source>
</evidence>
<accession>A0AAJ0ANH3</accession>
<feature type="domain" description="Zn(2)-C6 fungal-type" evidence="8">
    <location>
        <begin position="18"/>
        <end position="48"/>
    </location>
</feature>
<keyword evidence="3" id="KW-0805">Transcription regulation</keyword>
<evidence type="ECO:0000313" key="10">
    <source>
        <dbReference type="Proteomes" id="UP001224890"/>
    </source>
</evidence>
<dbReference type="GeneID" id="85456704"/>
<evidence type="ECO:0000256" key="5">
    <source>
        <dbReference type="ARBA" id="ARBA00023163"/>
    </source>
</evidence>
<evidence type="ECO:0000256" key="7">
    <source>
        <dbReference type="SAM" id="MobiDB-lite"/>
    </source>
</evidence>
<dbReference type="PROSITE" id="PS50048">
    <property type="entry name" value="ZN2_CY6_FUNGAL_2"/>
    <property type="match status" value="1"/>
</dbReference>
<dbReference type="Pfam" id="PF00172">
    <property type="entry name" value="Zn_clus"/>
    <property type="match status" value="1"/>
</dbReference>
<dbReference type="RefSeq" id="XP_060431152.1">
    <property type="nucleotide sequence ID" value="XM_060572178.1"/>
</dbReference>
<dbReference type="AlphaFoldDB" id="A0AAJ0ANH3"/>
<dbReference type="InterPro" id="IPR001138">
    <property type="entry name" value="Zn2Cys6_DnaBD"/>
</dbReference>